<organism evidence="1 2">
    <name type="scientific">Pseudovibrio axinellae</name>
    <dbReference type="NCBI Taxonomy" id="989403"/>
    <lineage>
        <taxon>Bacteria</taxon>
        <taxon>Pseudomonadati</taxon>
        <taxon>Pseudomonadota</taxon>
        <taxon>Alphaproteobacteria</taxon>
        <taxon>Hyphomicrobiales</taxon>
        <taxon>Stappiaceae</taxon>
        <taxon>Pseudovibrio</taxon>
    </lineage>
</organism>
<protein>
    <submittedName>
        <fullName evidence="1">Uncharacterized protein</fullName>
    </submittedName>
</protein>
<dbReference type="RefSeq" id="WP_082825582.1">
    <property type="nucleotide sequence ID" value="NZ_FOFM01000002.1"/>
</dbReference>
<dbReference type="InterPro" id="IPR007553">
    <property type="entry name" value="2-thiour_desulf"/>
</dbReference>
<gene>
    <name evidence="1" type="ORF">PsAD2_01415</name>
</gene>
<accession>A0A166A0C0</accession>
<dbReference type="PANTHER" id="PTHR30087">
    <property type="entry name" value="INNER MEMBRANE PROTEIN"/>
    <property type="match status" value="1"/>
</dbReference>
<dbReference type="STRING" id="989403.SAMN05421798_102534"/>
<evidence type="ECO:0000313" key="1">
    <source>
        <dbReference type="EMBL" id="KZL20484.1"/>
    </source>
</evidence>
<proteinExistence type="predicted"/>
<dbReference type="AlphaFoldDB" id="A0A166A0C0"/>
<dbReference type="PANTHER" id="PTHR30087:SF1">
    <property type="entry name" value="HYPOTHETICAL CYTOSOLIC PROTEIN"/>
    <property type="match status" value="1"/>
</dbReference>
<evidence type="ECO:0000313" key="2">
    <source>
        <dbReference type="Proteomes" id="UP000076577"/>
    </source>
</evidence>
<comment type="caution">
    <text evidence="1">The sequence shown here is derived from an EMBL/GenBank/DDBJ whole genome shotgun (WGS) entry which is preliminary data.</text>
</comment>
<reference evidence="1 2" key="1">
    <citation type="journal article" date="2016" name="Front. Microbiol.">
        <title>Comparative Genomic Analysis Reveals a Diverse Repertoire of Genes Involved in Prokaryote-Eukaryote Interactions within the Pseudovibrio Genus.</title>
        <authorList>
            <person name="Romano S."/>
            <person name="Fernandez-Guerra A."/>
            <person name="Reen F.J."/>
            <person name="Glockner F.O."/>
            <person name="Crowley S.P."/>
            <person name="O'Sullivan O."/>
            <person name="Cotter P.D."/>
            <person name="Adams C."/>
            <person name="Dobson A.D."/>
            <person name="O'Gara F."/>
        </authorList>
    </citation>
    <scope>NUCLEOTIDE SEQUENCE [LARGE SCALE GENOMIC DNA]</scope>
    <source>
        <strain evidence="1 2">Ad2</strain>
    </source>
</reference>
<dbReference type="Proteomes" id="UP000076577">
    <property type="component" value="Unassembled WGS sequence"/>
</dbReference>
<sequence length="160" mass="17029">MTKILISACLLGRPVRYNGSSLSVESSLVSDWRNSGMLVPLCPEIAAGFPTPRPPAEIEHGKLGPDVLSGEASIFENNGRDVSEQFVLGASLAVKTAHETGCRFALLADGSPSCGTTFVYSGHHDGKTRDGLGVVTAALLEHGIEVYSQHRIQELASRLR</sequence>
<dbReference type="OrthoDB" id="495783at2"/>
<dbReference type="EMBL" id="LMCB01000008">
    <property type="protein sequence ID" value="KZL20484.1"/>
    <property type="molecule type" value="Genomic_DNA"/>
</dbReference>
<keyword evidence="2" id="KW-1185">Reference proteome</keyword>
<name>A0A166A0C0_9HYPH</name>
<dbReference type="Pfam" id="PF04463">
    <property type="entry name" value="2-thiour_desulf"/>
    <property type="match status" value="1"/>
</dbReference>
<dbReference type="PATRIC" id="fig|989403.3.peg.1508"/>